<keyword evidence="1" id="KW-1133">Transmembrane helix</keyword>
<dbReference type="Pfam" id="PF24709">
    <property type="entry name" value="DUF7670"/>
    <property type="match status" value="1"/>
</dbReference>
<evidence type="ECO:0000313" key="4">
    <source>
        <dbReference type="Proteomes" id="UP000002016"/>
    </source>
</evidence>
<dbReference type="STRING" id="416591.Tlet_1391"/>
<keyword evidence="1" id="KW-0472">Membrane</keyword>
<feature type="transmembrane region" description="Helical" evidence="1">
    <location>
        <begin position="59"/>
        <end position="78"/>
    </location>
</feature>
<proteinExistence type="predicted"/>
<reference evidence="3 4" key="1">
    <citation type="submission" date="2007-08" db="EMBL/GenBank/DDBJ databases">
        <title>Complete sequence of Thermotoga lettingae TMO.</title>
        <authorList>
            <consortium name="US DOE Joint Genome Institute"/>
            <person name="Copeland A."/>
            <person name="Lucas S."/>
            <person name="Lapidus A."/>
            <person name="Barry K."/>
            <person name="Glavina del Rio T."/>
            <person name="Dalin E."/>
            <person name="Tice H."/>
            <person name="Pitluck S."/>
            <person name="Foster B."/>
            <person name="Bruce D."/>
            <person name="Schmutz J."/>
            <person name="Larimer F."/>
            <person name="Land M."/>
            <person name="Hauser L."/>
            <person name="Kyrpides N."/>
            <person name="Mikhailova N."/>
            <person name="Nelson K."/>
            <person name="Gogarten J.P."/>
            <person name="Noll K."/>
            <person name="Richardson P."/>
        </authorList>
    </citation>
    <scope>NUCLEOTIDE SEQUENCE [LARGE SCALE GENOMIC DNA]</scope>
    <source>
        <strain evidence="4">ATCC BAA-301 / DSM 14385 / NBRC 107922 / TMO</strain>
    </source>
</reference>
<keyword evidence="1" id="KW-0812">Transmembrane</keyword>
<evidence type="ECO:0000256" key="1">
    <source>
        <dbReference type="SAM" id="Phobius"/>
    </source>
</evidence>
<feature type="transmembrane region" description="Helical" evidence="1">
    <location>
        <begin position="85"/>
        <end position="101"/>
    </location>
</feature>
<feature type="domain" description="DUF7670" evidence="2">
    <location>
        <begin position="21"/>
        <end position="134"/>
    </location>
</feature>
<dbReference type="HOGENOM" id="CLU_153219_0_0_0"/>
<evidence type="ECO:0000259" key="2">
    <source>
        <dbReference type="Pfam" id="PF24709"/>
    </source>
</evidence>
<dbReference type="KEGG" id="tle:Tlet_1391"/>
<organism evidence="3 4">
    <name type="scientific">Pseudothermotoga lettingae (strain ATCC BAA-301 / DSM 14385 / NBRC 107922 / TMO)</name>
    <name type="common">Thermotoga lettingae</name>
    <dbReference type="NCBI Taxonomy" id="416591"/>
    <lineage>
        <taxon>Bacteria</taxon>
        <taxon>Thermotogati</taxon>
        <taxon>Thermotogota</taxon>
        <taxon>Thermotogae</taxon>
        <taxon>Thermotogales</taxon>
        <taxon>Thermotogaceae</taxon>
        <taxon>Pseudothermotoga</taxon>
    </lineage>
</organism>
<gene>
    <name evidence="3" type="ordered locus">Tlet_1391</name>
</gene>
<accession>A8F714</accession>
<feature type="transmembrane region" description="Helical" evidence="1">
    <location>
        <begin position="26"/>
        <end position="47"/>
    </location>
</feature>
<dbReference type="EMBL" id="CP000812">
    <property type="protein sequence ID" value="ABV33948.1"/>
    <property type="molecule type" value="Genomic_DNA"/>
</dbReference>
<sequence length="139" mass="16163">MVISKIASMLRSIMNLEVVEMNKNRLLFWIPRVLCIAYILFISLFAFDAFSEKVTVSESILAFLIHLIPTAILLVALIISWKWEWIGGILFIIFPAIYLTVARGQSFLTYLIICTPLVLISVLFFVSWFLQNKKYRKIR</sequence>
<name>A8F714_PSELT</name>
<dbReference type="eggNOG" id="ENOG5033H1T">
    <property type="taxonomic scope" value="Bacteria"/>
</dbReference>
<feature type="transmembrane region" description="Helical" evidence="1">
    <location>
        <begin position="107"/>
        <end position="130"/>
    </location>
</feature>
<protein>
    <recommendedName>
        <fullName evidence="2">DUF7670 domain-containing protein</fullName>
    </recommendedName>
</protein>
<evidence type="ECO:0000313" key="3">
    <source>
        <dbReference type="EMBL" id="ABV33948.1"/>
    </source>
</evidence>
<dbReference type="Proteomes" id="UP000002016">
    <property type="component" value="Chromosome"/>
</dbReference>
<dbReference type="AlphaFoldDB" id="A8F714"/>
<reference evidence="3 4" key="2">
    <citation type="journal article" date="2009" name="Proc. Natl. Acad. Sci. U.S.A.">
        <title>On the chimeric nature, thermophilic origin, and phylogenetic placement of the Thermotogales.</title>
        <authorList>
            <person name="Zhaxybayeva O."/>
            <person name="Swithers K.S."/>
            <person name="Lapierre P."/>
            <person name="Fournier G.P."/>
            <person name="Bickhart D.M."/>
            <person name="DeBoy R.T."/>
            <person name="Nelson K.E."/>
            <person name="Nesbo C.L."/>
            <person name="Doolittle W.F."/>
            <person name="Gogarten J.P."/>
            <person name="Noll K.M."/>
        </authorList>
    </citation>
    <scope>NUCLEOTIDE SEQUENCE [LARGE SCALE GENOMIC DNA]</scope>
    <source>
        <strain evidence="4">ATCC BAA-301 / DSM 14385 / NBRC 107922 / TMO</strain>
    </source>
</reference>
<keyword evidence="4" id="KW-1185">Reference proteome</keyword>
<dbReference type="InterPro" id="IPR056087">
    <property type="entry name" value="DUF7670"/>
</dbReference>